<dbReference type="Pfam" id="PF13378">
    <property type="entry name" value="MR_MLE_C"/>
    <property type="match status" value="1"/>
</dbReference>
<dbReference type="SUPFAM" id="SSF51604">
    <property type="entry name" value="Enolase C-terminal domain-like"/>
    <property type="match status" value="1"/>
</dbReference>
<dbReference type="PANTHER" id="PTHR13794:SF58">
    <property type="entry name" value="MITOCHONDRIAL ENOLASE SUPERFAMILY MEMBER 1"/>
    <property type="match status" value="1"/>
</dbReference>
<evidence type="ECO:0000256" key="1">
    <source>
        <dbReference type="ARBA" id="ARBA00001946"/>
    </source>
</evidence>
<dbReference type="InterPro" id="IPR029065">
    <property type="entry name" value="Enolase_C-like"/>
</dbReference>
<dbReference type="SFLD" id="SFLDG00179">
    <property type="entry name" value="mandelate_racemase"/>
    <property type="match status" value="1"/>
</dbReference>
<dbReference type="PANTHER" id="PTHR13794">
    <property type="entry name" value="ENOLASE SUPERFAMILY, MANDELATE RACEMASE"/>
    <property type="match status" value="1"/>
</dbReference>
<gene>
    <name evidence="5" type="ORF">EDD31_0353</name>
</gene>
<dbReference type="Gene3D" id="3.20.20.120">
    <property type="entry name" value="Enolase-like C-terminal domain"/>
    <property type="match status" value="1"/>
</dbReference>
<proteinExistence type="predicted"/>
<evidence type="ECO:0000256" key="2">
    <source>
        <dbReference type="ARBA" id="ARBA00022723"/>
    </source>
</evidence>
<evidence type="ECO:0000313" key="5">
    <source>
        <dbReference type="EMBL" id="ROR72008.1"/>
    </source>
</evidence>
<dbReference type="InterPro" id="IPR013341">
    <property type="entry name" value="Mandelate_racemase_N_dom"/>
</dbReference>
<name>A0A3N2B9Y2_9MICO</name>
<comment type="cofactor">
    <cofactor evidence="1">
        <name>Mg(2+)</name>
        <dbReference type="ChEBI" id="CHEBI:18420"/>
    </cofactor>
</comment>
<reference evidence="5 6" key="1">
    <citation type="submission" date="2018-11" db="EMBL/GenBank/DDBJ databases">
        <title>Sequencing the genomes of 1000 actinobacteria strains.</title>
        <authorList>
            <person name="Klenk H.-P."/>
        </authorList>
    </citation>
    <scope>NUCLEOTIDE SEQUENCE [LARGE SCALE GENOMIC DNA]</scope>
    <source>
        <strain evidence="5 6">DSM 11294</strain>
    </source>
</reference>
<accession>A0A3N2B9Y2</accession>
<keyword evidence="3" id="KW-0460">Magnesium</keyword>
<feature type="domain" description="Mandelate racemase/muconate lactonizing enzyme C-terminal" evidence="4">
    <location>
        <begin position="127"/>
        <end position="232"/>
    </location>
</feature>
<dbReference type="InterPro" id="IPR029017">
    <property type="entry name" value="Enolase-like_N"/>
</dbReference>
<dbReference type="RefSeq" id="WP_123302645.1">
    <property type="nucleotide sequence ID" value="NZ_RKHK01000001.1"/>
</dbReference>
<dbReference type="EMBL" id="RKHK01000001">
    <property type="protein sequence ID" value="ROR72008.1"/>
    <property type="molecule type" value="Genomic_DNA"/>
</dbReference>
<evidence type="ECO:0000313" key="6">
    <source>
        <dbReference type="Proteomes" id="UP000280668"/>
    </source>
</evidence>
<evidence type="ECO:0000259" key="4">
    <source>
        <dbReference type="SMART" id="SM00922"/>
    </source>
</evidence>
<sequence>MRIREIETFQRDPQIAMVRVRTDEGLEGVGQVSPHGADLSVPLLHKMVAPFFLGRDPWDIDVLASQFVEKTYKLPSSLLLRALCGIDTAIWDLLGKASEQPVYKLLGGRARDRVPVYASSMRRDISPGAEGERLQALIDRDGFQAVKVRIGQVNGRDVDAAPGRTETLIPAIREALGDDVAINADANGAYSVSAAIRVGRMLEDYGYHHFEEPCPYQQIENTAEVARVLDIPVAGGEQDMVLEQVHRMITQRAVDIIQPDIGYLGGMARARRVVHMAEAAGIPCTPHCANLSLLQVFTLHLAMASPSISQFQEWSIEEDSWARDLYHPVPEVVNGAVAVSDAPGWGVEIDQHYLTGAERRVTTA</sequence>
<keyword evidence="2" id="KW-0479">Metal-binding</keyword>
<dbReference type="Pfam" id="PF02746">
    <property type="entry name" value="MR_MLE_N"/>
    <property type="match status" value="1"/>
</dbReference>
<dbReference type="GO" id="GO:0016052">
    <property type="term" value="P:carbohydrate catabolic process"/>
    <property type="evidence" value="ECO:0007669"/>
    <property type="project" value="TreeGrafter"/>
</dbReference>
<dbReference type="InterPro" id="IPR036849">
    <property type="entry name" value="Enolase-like_C_sf"/>
</dbReference>
<dbReference type="SMART" id="SM00922">
    <property type="entry name" value="MR_MLE"/>
    <property type="match status" value="1"/>
</dbReference>
<dbReference type="GO" id="GO:0016836">
    <property type="term" value="F:hydro-lyase activity"/>
    <property type="evidence" value="ECO:0007669"/>
    <property type="project" value="TreeGrafter"/>
</dbReference>
<organism evidence="5 6">
    <name type="scientific">Bogoriella caseilytica</name>
    <dbReference type="NCBI Taxonomy" id="56055"/>
    <lineage>
        <taxon>Bacteria</taxon>
        <taxon>Bacillati</taxon>
        <taxon>Actinomycetota</taxon>
        <taxon>Actinomycetes</taxon>
        <taxon>Micrococcales</taxon>
        <taxon>Bogoriellaceae</taxon>
        <taxon>Bogoriella</taxon>
    </lineage>
</organism>
<dbReference type="GO" id="GO:0000287">
    <property type="term" value="F:magnesium ion binding"/>
    <property type="evidence" value="ECO:0007669"/>
    <property type="project" value="TreeGrafter"/>
</dbReference>
<dbReference type="Gene3D" id="3.30.390.10">
    <property type="entry name" value="Enolase-like, N-terminal domain"/>
    <property type="match status" value="1"/>
</dbReference>
<dbReference type="SUPFAM" id="SSF54826">
    <property type="entry name" value="Enolase N-terminal domain-like"/>
    <property type="match status" value="1"/>
</dbReference>
<dbReference type="SFLD" id="SFLDS00001">
    <property type="entry name" value="Enolase"/>
    <property type="match status" value="1"/>
</dbReference>
<dbReference type="Proteomes" id="UP000280668">
    <property type="component" value="Unassembled WGS sequence"/>
</dbReference>
<dbReference type="InterPro" id="IPR046945">
    <property type="entry name" value="RHMD-like"/>
</dbReference>
<dbReference type="InterPro" id="IPR013342">
    <property type="entry name" value="Mandelate_racemase_C"/>
</dbReference>
<protein>
    <submittedName>
        <fullName evidence="5">L-alanine-DL-glutamate epimerase-like enolase superfamily enzyme</fullName>
    </submittedName>
</protein>
<evidence type="ECO:0000256" key="3">
    <source>
        <dbReference type="ARBA" id="ARBA00022842"/>
    </source>
</evidence>
<comment type="caution">
    <text evidence="5">The sequence shown here is derived from an EMBL/GenBank/DDBJ whole genome shotgun (WGS) entry which is preliminary data.</text>
</comment>
<dbReference type="AlphaFoldDB" id="A0A3N2B9Y2"/>
<dbReference type="CDD" id="cd03316">
    <property type="entry name" value="MR_like"/>
    <property type="match status" value="1"/>
</dbReference>
<keyword evidence="6" id="KW-1185">Reference proteome</keyword>
<dbReference type="OrthoDB" id="9796450at2"/>